<comment type="caution">
    <text evidence="2">The sequence shown here is derived from an EMBL/GenBank/DDBJ whole genome shotgun (WGS) entry which is preliminary data.</text>
</comment>
<name>A0ABU6ZHP3_9FABA</name>
<evidence type="ECO:0000313" key="3">
    <source>
        <dbReference type="Proteomes" id="UP001341840"/>
    </source>
</evidence>
<gene>
    <name evidence="2" type="ORF">PIB30_055135</name>
</gene>
<feature type="region of interest" description="Disordered" evidence="1">
    <location>
        <begin position="1"/>
        <end position="90"/>
    </location>
</feature>
<protein>
    <submittedName>
        <fullName evidence="2">Uncharacterized protein</fullName>
    </submittedName>
</protein>
<keyword evidence="3" id="KW-1185">Reference proteome</keyword>
<accession>A0ABU6ZHP3</accession>
<reference evidence="2 3" key="1">
    <citation type="journal article" date="2023" name="Plants (Basel)">
        <title>Bridging the Gap: Combining Genomics and Transcriptomics Approaches to Understand Stylosanthes scabra, an Orphan Legume from the Brazilian Caatinga.</title>
        <authorList>
            <person name="Ferreira-Neto J.R.C."/>
            <person name="da Silva M.D."/>
            <person name="Binneck E."/>
            <person name="de Melo N.F."/>
            <person name="da Silva R.H."/>
            <person name="de Melo A.L.T.M."/>
            <person name="Pandolfi V."/>
            <person name="Bustamante F.O."/>
            <person name="Brasileiro-Vidal A.C."/>
            <person name="Benko-Iseppon A.M."/>
        </authorList>
    </citation>
    <scope>NUCLEOTIDE SEQUENCE [LARGE SCALE GENOMIC DNA]</scope>
    <source>
        <tissue evidence="2">Leaves</tissue>
    </source>
</reference>
<evidence type="ECO:0000256" key="1">
    <source>
        <dbReference type="SAM" id="MobiDB-lite"/>
    </source>
</evidence>
<dbReference type="EMBL" id="JASCZI010272287">
    <property type="protein sequence ID" value="MED6221476.1"/>
    <property type="molecule type" value="Genomic_DNA"/>
</dbReference>
<evidence type="ECO:0000313" key="2">
    <source>
        <dbReference type="EMBL" id="MED6221476.1"/>
    </source>
</evidence>
<dbReference type="Proteomes" id="UP001341840">
    <property type="component" value="Unassembled WGS sequence"/>
</dbReference>
<proteinExistence type="predicted"/>
<sequence length="126" mass="13748">MEVRVARRWSNGGGPWQGDELGPVERGFVTDEVTLESRETPGQSATPELSRCGGKDSAGSGMGGNGDAMRRRRRSGGRITSPWIDAEEEEEEKAAAVEAKTVEEEKEVAAAVWAWVAMAVEKRNWD</sequence>
<organism evidence="2 3">
    <name type="scientific">Stylosanthes scabra</name>
    <dbReference type="NCBI Taxonomy" id="79078"/>
    <lineage>
        <taxon>Eukaryota</taxon>
        <taxon>Viridiplantae</taxon>
        <taxon>Streptophyta</taxon>
        <taxon>Embryophyta</taxon>
        <taxon>Tracheophyta</taxon>
        <taxon>Spermatophyta</taxon>
        <taxon>Magnoliopsida</taxon>
        <taxon>eudicotyledons</taxon>
        <taxon>Gunneridae</taxon>
        <taxon>Pentapetalae</taxon>
        <taxon>rosids</taxon>
        <taxon>fabids</taxon>
        <taxon>Fabales</taxon>
        <taxon>Fabaceae</taxon>
        <taxon>Papilionoideae</taxon>
        <taxon>50 kb inversion clade</taxon>
        <taxon>dalbergioids sensu lato</taxon>
        <taxon>Dalbergieae</taxon>
        <taxon>Pterocarpus clade</taxon>
        <taxon>Stylosanthes</taxon>
    </lineage>
</organism>